<keyword evidence="3" id="KW-1185">Reference proteome</keyword>
<evidence type="ECO:0000313" key="2">
    <source>
        <dbReference type="EnsemblMetazoa" id="GMOY010162-PA"/>
    </source>
</evidence>
<dbReference type="Proteomes" id="UP000092444">
    <property type="component" value="Unassembled WGS sequence"/>
</dbReference>
<dbReference type="EnsemblMetazoa" id="GMOY010162-RA">
    <property type="protein sequence ID" value="GMOY010162-PA"/>
    <property type="gene ID" value="GMOY010162"/>
</dbReference>
<dbReference type="EMBL" id="CCAG010018854">
    <property type="status" value="NOT_ANNOTATED_CDS"/>
    <property type="molecule type" value="Genomic_DNA"/>
</dbReference>
<evidence type="ECO:0000313" key="3">
    <source>
        <dbReference type="Proteomes" id="UP000092444"/>
    </source>
</evidence>
<feature type="region of interest" description="Disordered" evidence="1">
    <location>
        <begin position="152"/>
        <end position="175"/>
    </location>
</feature>
<reference evidence="2" key="1">
    <citation type="submission" date="2020-05" db="UniProtKB">
        <authorList>
            <consortium name="EnsemblMetazoa"/>
        </authorList>
    </citation>
    <scope>IDENTIFICATION</scope>
    <source>
        <strain evidence="2">Yale</strain>
    </source>
</reference>
<organism evidence="2 3">
    <name type="scientific">Glossina morsitans morsitans</name>
    <name type="common">Savannah tsetse fly</name>
    <dbReference type="NCBI Taxonomy" id="37546"/>
    <lineage>
        <taxon>Eukaryota</taxon>
        <taxon>Metazoa</taxon>
        <taxon>Ecdysozoa</taxon>
        <taxon>Arthropoda</taxon>
        <taxon>Hexapoda</taxon>
        <taxon>Insecta</taxon>
        <taxon>Pterygota</taxon>
        <taxon>Neoptera</taxon>
        <taxon>Endopterygota</taxon>
        <taxon>Diptera</taxon>
        <taxon>Brachycera</taxon>
        <taxon>Muscomorpha</taxon>
        <taxon>Hippoboscoidea</taxon>
        <taxon>Glossinidae</taxon>
        <taxon>Glossina</taxon>
    </lineage>
</organism>
<evidence type="ECO:0000256" key="1">
    <source>
        <dbReference type="SAM" id="MobiDB-lite"/>
    </source>
</evidence>
<sequence>MGAVLVAYAGQGAIVPRWAQCLLPMQDGVLLLQDGRSAIGRGTRLLLIECRTNTHVSSASRHRSVGSLAEDPISPHVPLAFRRWDAGPLAREPHPRTLSPFREYDVFEFVKMSSKLICTILSCSDSISRSVFADACWGDSIGEAWRGDSIGGAWRGDGRGDGIGGGGDGGRDSGR</sequence>
<feature type="compositionally biased region" description="Gly residues" evidence="1">
    <location>
        <begin position="152"/>
        <end position="168"/>
    </location>
</feature>
<accession>A0A1B0GA25</accession>
<dbReference type="AlphaFoldDB" id="A0A1B0GA25"/>
<name>A0A1B0GA25_GLOMM</name>
<proteinExistence type="predicted"/>
<protein>
    <submittedName>
        <fullName evidence="2">Uncharacterized protein</fullName>
    </submittedName>
</protein>